<dbReference type="InterPro" id="IPR052155">
    <property type="entry name" value="Biofilm_reg_signaling"/>
</dbReference>
<name>A0A5K7YV56_9BACT</name>
<dbReference type="InterPro" id="IPR029787">
    <property type="entry name" value="Nucleotide_cyclase"/>
</dbReference>
<dbReference type="EMBL" id="AP021874">
    <property type="protein sequence ID" value="BBO70921.1"/>
    <property type="molecule type" value="Genomic_DNA"/>
</dbReference>
<evidence type="ECO:0000256" key="1">
    <source>
        <dbReference type="ARBA" id="ARBA00051114"/>
    </source>
</evidence>
<keyword evidence="4" id="KW-1133">Transmembrane helix</keyword>
<evidence type="ECO:0000259" key="5">
    <source>
        <dbReference type="PROSITE" id="PS50112"/>
    </source>
</evidence>
<protein>
    <recommendedName>
        <fullName evidence="10">GGDEF domain-containing protein</fullName>
    </recommendedName>
</protein>
<dbReference type="Gene3D" id="3.20.20.450">
    <property type="entry name" value="EAL domain"/>
    <property type="match status" value="1"/>
</dbReference>
<dbReference type="InterPro" id="IPR035965">
    <property type="entry name" value="PAS-like_dom_sf"/>
</dbReference>
<dbReference type="CDD" id="cd00130">
    <property type="entry name" value="PAS"/>
    <property type="match status" value="1"/>
</dbReference>
<feature type="compositionally biased region" description="Polar residues" evidence="3">
    <location>
        <begin position="505"/>
        <end position="515"/>
    </location>
</feature>
<feature type="coiled-coil region" evidence="2">
    <location>
        <begin position="298"/>
        <end position="332"/>
    </location>
</feature>
<dbReference type="OrthoDB" id="9759431at2"/>
<dbReference type="Pfam" id="PF00563">
    <property type="entry name" value="EAL"/>
    <property type="match status" value="1"/>
</dbReference>
<dbReference type="FunFam" id="3.30.70.270:FF:000001">
    <property type="entry name" value="Diguanylate cyclase domain protein"/>
    <property type="match status" value="1"/>
</dbReference>
<dbReference type="NCBIfam" id="TIGR00229">
    <property type="entry name" value="sensory_box"/>
    <property type="match status" value="1"/>
</dbReference>
<dbReference type="PANTHER" id="PTHR44757">
    <property type="entry name" value="DIGUANYLATE CYCLASE DGCP"/>
    <property type="match status" value="1"/>
</dbReference>
<dbReference type="AlphaFoldDB" id="A0A5K7YV56"/>
<evidence type="ECO:0000313" key="9">
    <source>
        <dbReference type="Proteomes" id="UP000427906"/>
    </source>
</evidence>
<feature type="domain" description="EAL" evidence="6">
    <location>
        <begin position="736"/>
        <end position="990"/>
    </location>
</feature>
<dbReference type="GO" id="GO:0006355">
    <property type="term" value="P:regulation of DNA-templated transcription"/>
    <property type="evidence" value="ECO:0007669"/>
    <property type="project" value="InterPro"/>
</dbReference>
<dbReference type="PROSITE" id="PS50112">
    <property type="entry name" value="PAS"/>
    <property type="match status" value="1"/>
</dbReference>
<dbReference type="KEGG" id="dalk:DSCA_48510"/>
<dbReference type="PROSITE" id="PS50883">
    <property type="entry name" value="EAL"/>
    <property type="match status" value="1"/>
</dbReference>
<feature type="domain" description="PAS" evidence="5">
    <location>
        <begin position="181"/>
        <end position="225"/>
    </location>
</feature>
<dbReference type="PANTHER" id="PTHR44757:SF2">
    <property type="entry name" value="BIOFILM ARCHITECTURE MAINTENANCE PROTEIN MBAA"/>
    <property type="match status" value="1"/>
</dbReference>
<evidence type="ECO:0000256" key="4">
    <source>
        <dbReference type="SAM" id="Phobius"/>
    </source>
</evidence>
<keyword evidence="9" id="KW-1185">Reference proteome</keyword>
<keyword evidence="4" id="KW-0812">Transmembrane</keyword>
<dbReference type="InterPro" id="IPR000014">
    <property type="entry name" value="PAS"/>
</dbReference>
<evidence type="ECO:0000256" key="2">
    <source>
        <dbReference type="SAM" id="Coils"/>
    </source>
</evidence>
<keyword evidence="2" id="KW-0175">Coiled coil</keyword>
<evidence type="ECO:0000259" key="7">
    <source>
        <dbReference type="PROSITE" id="PS50887"/>
    </source>
</evidence>
<dbReference type="NCBIfam" id="TIGR00254">
    <property type="entry name" value="GGDEF"/>
    <property type="match status" value="2"/>
</dbReference>
<feature type="region of interest" description="Disordered" evidence="3">
    <location>
        <begin position="499"/>
        <end position="527"/>
    </location>
</feature>
<proteinExistence type="predicted"/>
<dbReference type="SMART" id="SM00052">
    <property type="entry name" value="EAL"/>
    <property type="match status" value="1"/>
</dbReference>
<dbReference type="CDD" id="cd01949">
    <property type="entry name" value="GGDEF"/>
    <property type="match status" value="2"/>
</dbReference>
<reference evidence="8 9" key="1">
    <citation type="submission" date="2019-11" db="EMBL/GenBank/DDBJ databases">
        <title>Comparative genomics of hydrocarbon-degrading Desulfosarcina strains.</title>
        <authorList>
            <person name="Watanabe M."/>
            <person name="Kojima H."/>
            <person name="Fukui M."/>
        </authorList>
    </citation>
    <scope>NUCLEOTIDE SEQUENCE [LARGE SCALE GENOMIC DNA]</scope>
    <source>
        <strain evidence="8 9">PL12</strain>
    </source>
</reference>
<organism evidence="8 9">
    <name type="scientific">Desulfosarcina alkanivorans</name>
    <dbReference type="NCBI Taxonomy" id="571177"/>
    <lineage>
        <taxon>Bacteria</taxon>
        <taxon>Pseudomonadati</taxon>
        <taxon>Thermodesulfobacteriota</taxon>
        <taxon>Desulfobacteria</taxon>
        <taxon>Desulfobacterales</taxon>
        <taxon>Desulfosarcinaceae</taxon>
        <taxon>Desulfosarcina</taxon>
    </lineage>
</organism>
<dbReference type="InterPro" id="IPR013767">
    <property type="entry name" value="PAS_fold"/>
</dbReference>
<dbReference type="CDD" id="cd01948">
    <property type="entry name" value="EAL"/>
    <property type="match status" value="1"/>
</dbReference>
<keyword evidence="4" id="KW-0472">Membrane</keyword>
<dbReference type="FunFam" id="3.20.20.450:FF:000001">
    <property type="entry name" value="Cyclic di-GMP phosphodiesterase yahA"/>
    <property type="match status" value="1"/>
</dbReference>
<dbReference type="SUPFAM" id="SSF55785">
    <property type="entry name" value="PYP-like sensor domain (PAS domain)"/>
    <property type="match status" value="1"/>
</dbReference>
<feature type="domain" description="GGDEF" evidence="7">
    <location>
        <begin position="363"/>
        <end position="492"/>
    </location>
</feature>
<dbReference type="Proteomes" id="UP000427906">
    <property type="component" value="Chromosome"/>
</dbReference>
<dbReference type="Gene3D" id="3.30.70.270">
    <property type="match status" value="2"/>
</dbReference>
<dbReference type="Pfam" id="PF00990">
    <property type="entry name" value="GGDEF"/>
    <property type="match status" value="2"/>
</dbReference>
<dbReference type="PROSITE" id="PS50887">
    <property type="entry name" value="GGDEF"/>
    <property type="match status" value="2"/>
</dbReference>
<feature type="domain" description="GGDEF" evidence="7">
    <location>
        <begin position="580"/>
        <end position="727"/>
    </location>
</feature>
<dbReference type="InterPro" id="IPR000160">
    <property type="entry name" value="GGDEF_dom"/>
</dbReference>
<dbReference type="SMART" id="SM00267">
    <property type="entry name" value="GGDEF"/>
    <property type="match status" value="2"/>
</dbReference>
<sequence>MIFKSPAIRLSFALAILTVNLLFLADLIGLVPDGTDSALELRKGLSESLAFQFAAAARKNDFQTIRNTLRGVVERNDDIRSAAIRTEDGELIALAGEHLGHWMPPADGKSTPTHINVPVYRNDAKWATVEIRFAPFWAGSLASGFGGSFAWLLVFVGLSCFLCYFLVIKRTLRELDPTAVIPRRVQKAFDVLHEGVMMLDRKEQIVMANASFASLFGKFPTELVGLKGSELGWLDCRTPRQVSQLPWFKVLKENQDHQGALLSLKNNKGTTTKLAVAAAMVTDNGGKCRGALVTFDDITQLEEKNFELSAMLENLQLANDEIKSKSQELEILANCDPLTLCLNRRSLASKFDGLFARAKASEANLSCIMVDIDFFKSVNDNYGHSTGDQVIKAVADVLKTGTRDNDLVGRYGGEEFCVVLPSLNLDMAVKIAERIRQTLEKRSCSGVNITISLGVSSLGSDTNKPDELIDQADKALYAAKKSGRNRVVAWGKDLNLGAAGHGGAQNRQPMPQSSLPAGAEPDPDHSRLQQRVQELEGLLEKRTLELEHYDMYDFKTGLPTRSLFDDRIGHEIARARRANYLVAVLSMTIDTIKRVHETLGYRAAEQLVKACGQRLNDVLRENIDTVAVIDNYNGMSTVSLVNQTDFGILLTDIRQVDHVTWVMKRLLDTFEKPFTIKGNEIYASVYFGVSIFPHDGRTVDQLYSSATNACSYAKKLNGKDRYLFASQNLNDMAASQLKIENRLHEAIANDELRLHYQPKIESATGRIAGFEALLRWQSAELGAVPPDQFIPVAEQSGQIDRIGDWVIHRVCRQLRTWMDMGLAVSPVAVNISGVQLRRMNLVGRIRNILDEFNIDTGLLEIELTESSLVNTTDQSIAVLKKIREMGLRVSMDDFGTGYSSLAYLKNIPLSCLKIDRAFISDINKNETADKLIASIVSMAHGLGLEVVAEGVEEKHQADHLTALGCEYLQGYYFGRAVPHHEAAGLLQKQPMTMTG</sequence>
<feature type="transmembrane region" description="Helical" evidence="4">
    <location>
        <begin position="12"/>
        <end position="31"/>
    </location>
</feature>
<dbReference type="InterPro" id="IPR035919">
    <property type="entry name" value="EAL_sf"/>
</dbReference>
<evidence type="ECO:0000313" key="8">
    <source>
        <dbReference type="EMBL" id="BBO70921.1"/>
    </source>
</evidence>
<dbReference type="RefSeq" id="WP_155318821.1">
    <property type="nucleotide sequence ID" value="NZ_AP021874.1"/>
</dbReference>
<dbReference type="SUPFAM" id="SSF55073">
    <property type="entry name" value="Nucleotide cyclase"/>
    <property type="match status" value="2"/>
</dbReference>
<evidence type="ECO:0008006" key="10">
    <source>
        <dbReference type="Google" id="ProtNLM"/>
    </source>
</evidence>
<dbReference type="GO" id="GO:0071732">
    <property type="term" value="P:cellular response to nitric oxide"/>
    <property type="evidence" value="ECO:0007669"/>
    <property type="project" value="UniProtKB-ARBA"/>
</dbReference>
<comment type="catalytic activity">
    <reaction evidence="1">
        <text>3',3'-c-di-GMP + H2O = 5'-phosphoguanylyl(3'-&gt;5')guanosine + H(+)</text>
        <dbReference type="Rhea" id="RHEA:24902"/>
        <dbReference type="ChEBI" id="CHEBI:15377"/>
        <dbReference type="ChEBI" id="CHEBI:15378"/>
        <dbReference type="ChEBI" id="CHEBI:58754"/>
        <dbReference type="ChEBI" id="CHEBI:58805"/>
        <dbReference type="EC" id="3.1.4.52"/>
    </reaction>
    <physiologicalReaction direction="left-to-right" evidence="1">
        <dbReference type="Rhea" id="RHEA:24903"/>
    </physiologicalReaction>
</comment>
<dbReference type="Pfam" id="PF00989">
    <property type="entry name" value="PAS"/>
    <property type="match status" value="1"/>
</dbReference>
<dbReference type="InterPro" id="IPR043128">
    <property type="entry name" value="Rev_trsase/Diguanyl_cyclase"/>
</dbReference>
<dbReference type="InterPro" id="IPR001633">
    <property type="entry name" value="EAL_dom"/>
</dbReference>
<dbReference type="Gene3D" id="3.30.450.20">
    <property type="entry name" value="PAS domain"/>
    <property type="match status" value="1"/>
</dbReference>
<gene>
    <name evidence="8" type="ORF">DSCA_48510</name>
</gene>
<dbReference type="SUPFAM" id="SSF141868">
    <property type="entry name" value="EAL domain-like"/>
    <property type="match status" value="1"/>
</dbReference>
<evidence type="ECO:0000259" key="6">
    <source>
        <dbReference type="PROSITE" id="PS50883"/>
    </source>
</evidence>
<feature type="transmembrane region" description="Helical" evidence="4">
    <location>
        <begin position="149"/>
        <end position="167"/>
    </location>
</feature>
<accession>A0A5K7YV56</accession>
<evidence type="ECO:0000256" key="3">
    <source>
        <dbReference type="SAM" id="MobiDB-lite"/>
    </source>
</evidence>
<dbReference type="GO" id="GO:0071111">
    <property type="term" value="F:cyclic-guanylate-specific phosphodiesterase activity"/>
    <property type="evidence" value="ECO:0007669"/>
    <property type="project" value="UniProtKB-EC"/>
</dbReference>